<reference evidence="8 9" key="1">
    <citation type="submission" date="2019-03" db="EMBL/GenBank/DDBJ databases">
        <title>Draft genome sequence data and analysis of a Fermenting Bacterium, Soehngenia longevitae strain 1933PT, isolated from petroleum reservoir in Azerbaijan.</title>
        <authorList>
            <person name="Grouzdev D.S."/>
            <person name="Bidzhieva S.K."/>
            <person name="Sokolova D.S."/>
            <person name="Tourova T.P."/>
            <person name="Poltaraus A.B."/>
            <person name="Nazina T.N."/>
        </authorList>
    </citation>
    <scope>NUCLEOTIDE SEQUENCE [LARGE SCALE GENOMIC DNA]</scope>
    <source>
        <strain evidence="8 9">1933P</strain>
    </source>
</reference>
<dbReference type="InterPro" id="IPR051094">
    <property type="entry name" value="Diverse_Catalytic_Enzymes"/>
</dbReference>
<dbReference type="RefSeq" id="WP_135271102.1">
    <property type="nucleotide sequence ID" value="NZ_SRIB01000007.1"/>
</dbReference>
<dbReference type="Proteomes" id="UP000298381">
    <property type="component" value="Unassembled WGS sequence"/>
</dbReference>
<keyword evidence="3" id="KW-0547">Nucleotide-binding</keyword>
<dbReference type="InterPro" id="IPR005249">
    <property type="entry name" value="YqeK"/>
</dbReference>
<evidence type="ECO:0000259" key="7">
    <source>
        <dbReference type="PROSITE" id="PS51831"/>
    </source>
</evidence>
<dbReference type="SUPFAM" id="SSF109604">
    <property type="entry name" value="HD-domain/PDEase-like"/>
    <property type="match status" value="1"/>
</dbReference>
<dbReference type="CDD" id="cd00077">
    <property type="entry name" value="HDc"/>
    <property type="match status" value="1"/>
</dbReference>
<evidence type="ECO:0000256" key="3">
    <source>
        <dbReference type="ARBA" id="ARBA00022741"/>
    </source>
</evidence>
<dbReference type="PANTHER" id="PTHR35795:SF1">
    <property type="entry name" value="BIS(5'-NUCLEOSYL)-TETRAPHOSPHATASE, SYMMETRICAL"/>
    <property type="match status" value="1"/>
</dbReference>
<accession>A0A4Z0D2P8</accession>
<comment type="catalytic activity">
    <reaction evidence="6">
        <text>P(1),P(4)-bis(5'-adenosyl) tetraphosphate + H2O = 2 ADP + 2 H(+)</text>
        <dbReference type="Rhea" id="RHEA:24252"/>
        <dbReference type="ChEBI" id="CHEBI:15377"/>
        <dbReference type="ChEBI" id="CHEBI:15378"/>
        <dbReference type="ChEBI" id="CHEBI:58141"/>
        <dbReference type="ChEBI" id="CHEBI:456216"/>
        <dbReference type="EC" id="3.6.1.41"/>
    </reaction>
</comment>
<dbReference type="NCBIfam" id="TIGR00277">
    <property type="entry name" value="HDIG"/>
    <property type="match status" value="1"/>
</dbReference>
<dbReference type="PROSITE" id="PS51831">
    <property type="entry name" value="HD"/>
    <property type="match status" value="1"/>
</dbReference>
<dbReference type="GO" id="GO:0046872">
    <property type="term" value="F:metal ion binding"/>
    <property type="evidence" value="ECO:0007669"/>
    <property type="project" value="UniProtKB-KW"/>
</dbReference>
<keyword evidence="4" id="KW-0378">Hydrolase</keyword>
<keyword evidence="5" id="KW-0408">Iron</keyword>
<evidence type="ECO:0000256" key="5">
    <source>
        <dbReference type="ARBA" id="ARBA00023004"/>
    </source>
</evidence>
<evidence type="ECO:0000256" key="2">
    <source>
        <dbReference type="ARBA" id="ARBA00022723"/>
    </source>
</evidence>
<evidence type="ECO:0000313" key="9">
    <source>
        <dbReference type="Proteomes" id="UP000298381"/>
    </source>
</evidence>
<organism evidence="8 9">
    <name type="scientific">Soehngenia longivitae</name>
    <dbReference type="NCBI Taxonomy" id="2562294"/>
    <lineage>
        <taxon>Bacteria</taxon>
        <taxon>Bacillati</taxon>
        <taxon>Bacillota</taxon>
        <taxon>Tissierellia</taxon>
        <taxon>Tissierellales</taxon>
        <taxon>Tissierellaceae</taxon>
        <taxon>Soehngenia</taxon>
    </lineage>
</organism>
<feature type="domain" description="HD" evidence="7">
    <location>
        <begin position="15"/>
        <end position="130"/>
    </location>
</feature>
<dbReference type="EMBL" id="SRIB01000007">
    <property type="protein sequence ID" value="TFZ40030.1"/>
    <property type="molecule type" value="Genomic_DNA"/>
</dbReference>
<sequence>MNYDEIIKNTLDEKRYLHTKGVVNTAIQLADKYGADKEKASIAAYLHDYAKPLKYDESLMLIDKFGIILDEETLENKELLHAPLGMIIAKYEFGISDEEILDAIRYHTTGKENMPLLTKIIYLADLIEPSRNFDGVDKIRELAFKDLDQALIVSMNNTIVYLIQKNSVIHSDTYKARNYIIRNWNRGK</sequence>
<evidence type="ECO:0000256" key="4">
    <source>
        <dbReference type="ARBA" id="ARBA00022801"/>
    </source>
</evidence>
<evidence type="ECO:0000256" key="1">
    <source>
        <dbReference type="ARBA" id="ARBA00012506"/>
    </source>
</evidence>
<dbReference type="InterPro" id="IPR003607">
    <property type="entry name" value="HD/PDEase_dom"/>
</dbReference>
<dbReference type="SMART" id="SM00471">
    <property type="entry name" value="HDc"/>
    <property type="match status" value="1"/>
</dbReference>
<dbReference type="GO" id="GO:0000166">
    <property type="term" value="F:nucleotide binding"/>
    <property type="evidence" value="ECO:0007669"/>
    <property type="project" value="UniProtKB-KW"/>
</dbReference>
<evidence type="ECO:0000256" key="6">
    <source>
        <dbReference type="ARBA" id="ARBA00049417"/>
    </source>
</evidence>
<protein>
    <recommendedName>
        <fullName evidence="1">bis(5'-nucleosyl)-tetraphosphatase (symmetrical)</fullName>
        <ecNumber evidence="1">3.6.1.41</ecNumber>
    </recommendedName>
</protein>
<dbReference type="GO" id="GO:0008803">
    <property type="term" value="F:bis(5'-nucleosyl)-tetraphosphatase (symmetrical) activity"/>
    <property type="evidence" value="ECO:0007669"/>
    <property type="project" value="UniProtKB-EC"/>
</dbReference>
<dbReference type="AlphaFoldDB" id="A0A4Z0D2P8"/>
<comment type="caution">
    <text evidence="8">The sequence shown here is derived from an EMBL/GenBank/DDBJ whole genome shotgun (WGS) entry which is preliminary data.</text>
</comment>
<dbReference type="PANTHER" id="PTHR35795">
    <property type="entry name" value="SLR1885 PROTEIN"/>
    <property type="match status" value="1"/>
</dbReference>
<dbReference type="OrthoDB" id="5295945at2"/>
<proteinExistence type="predicted"/>
<dbReference type="Pfam" id="PF01966">
    <property type="entry name" value="HD"/>
    <property type="match status" value="1"/>
</dbReference>
<keyword evidence="9" id="KW-1185">Reference proteome</keyword>
<keyword evidence="2" id="KW-0479">Metal-binding</keyword>
<dbReference type="NCBIfam" id="TIGR00488">
    <property type="entry name" value="bis(5'-nucleosyl)-tetraphosphatase (symmetrical) YqeK"/>
    <property type="match status" value="1"/>
</dbReference>
<name>A0A4Z0D2P8_9FIRM</name>
<dbReference type="InterPro" id="IPR006674">
    <property type="entry name" value="HD_domain"/>
</dbReference>
<gene>
    <name evidence="8" type="ORF">E4100_05870</name>
</gene>
<dbReference type="Gene3D" id="1.10.3210.10">
    <property type="entry name" value="Hypothetical protein af1432"/>
    <property type="match status" value="1"/>
</dbReference>
<dbReference type="InterPro" id="IPR006675">
    <property type="entry name" value="HDIG_dom"/>
</dbReference>
<dbReference type="EC" id="3.6.1.41" evidence="1"/>
<evidence type="ECO:0000313" key="8">
    <source>
        <dbReference type="EMBL" id="TFZ40030.1"/>
    </source>
</evidence>